<dbReference type="RefSeq" id="WP_286218776.1">
    <property type="nucleotide sequence ID" value="NZ_AP027729.1"/>
</dbReference>
<accession>A0ABM8G0V2</accession>
<organism evidence="1 2">
    <name type="scientific">Paraoerskovia sediminicola</name>
    <dbReference type="NCBI Taxonomy" id="1138587"/>
    <lineage>
        <taxon>Bacteria</taxon>
        <taxon>Bacillati</taxon>
        <taxon>Actinomycetota</taxon>
        <taxon>Actinomycetes</taxon>
        <taxon>Micrococcales</taxon>
        <taxon>Cellulomonadaceae</taxon>
        <taxon>Paraoerskovia</taxon>
    </lineage>
</organism>
<gene>
    <name evidence="1" type="ORF">GCM10025865_09670</name>
</gene>
<dbReference type="Proteomes" id="UP001321475">
    <property type="component" value="Chromosome"/>
</dbReference>
<dbReference type="EMBL" id="AP027729">
    <property type="protein sequence ID" value="BDZ41668.1"/>
    <property type="molecule type" value="Genomic_DNA"/>
</dbReference>
<reference evidence="2" key="1">
    <citation type="journal article" date="2019" name="Int. J. Syst. Evol. Microbiol.">
        <title>The Global Catalogue of Microorganisms (GCM) 10K type strain sequencing project: providing services to taxonomists for standard genome sequencing and annotation.</title>
        <authorList>
            <consortium name="The Broad Institute Genomics Platform"/>
            <consortium name="The Broad Institute Genome Sequencing Center for Infectious Disease"/>
            <person name="Wu L."/>
            <person name="Ma J."/>
        </authorList>
    </citation>
    <scope>NUCLEOTIDE SEQUENCE [LARGE SCALE GENOMIC DNA]</scope>
    <source>
        <strain evidence="2">NBRC 108565</strain>
    </source>
</reference>
<evidence type="ECO:0000313" key="2">
    <source>
        <dbReference type="Proteomes" id="UP001321475"/>
    </source>
</evidence>
<evidence type="ECO:0000313" key="1">
    <source>
        <dbReference type="EMBL" id="BDZ41668.1"/>
    </source>
</evidence>
<sequence length="99" mass="10546">MGHSYFDPVRPSGVVASLTEARALVDGVAWEVTHAEGVDWTGRAAEAYARELGDLAAEARRLALLVIAAEESARRWDALTQDIDEGRAAAVRAAVVGGW</sequence>
<keyword evidence="2" id="KW-1185">Reference proteome</keyword>
<protein>
    <submittedName>
        <fullName evidence="1">Uncharacterized protein</fullName>
    </submittedName>
</protein>
<name>A0ABM8G0V2_9CELL</name>
<proteinExistence type="predicted"/>